<sequence length="103" mass="11534">MRINTYLSTAQELNFKLDSIYTQLEDSTQTIMKWQLALGLLLCAALAVAEPSREEKAEAMAALEALSNVDESSMSEEAVDTAKKWLRVRARVRVGSRRRSRSG</sequence>
<accession>A0A267G391</accession>
<protein>
    <submittedName>
        <fullName evidence="1">Uncharacterized protein</fullName>
    </submittedName>
</protein>
<dbReference type="AlphaFoldDB" id="A0A267G391"/>
<proteinExistence type="predicted"/>
<dbReference type="EMBL" id="NIVC01000618">
    <property type="protein sequence ID" value="PAA79759.1"/>
    <property type="molecule type" value="Genomic_DNA"/>
</dbReference>
<comment type="caution">
    <text evidence="1">The sequence shown here is derived from an EMBL/GenBank/DDBJ whole genome shotgun (WGS) entry which is preliminary data.</text>
</comment>
<name>A0A267G391_9PLAT</name>
<evidence type="ECO:0000313" key="1">
    <source>
        <dbReference type="EMBL" id="PAA79759.1"/>
    </source>
</evidence>
<gene>
    <name evidence="1" type="ORF">BOX15_Mlig018797g2</name>
</gene>
<reference evidence="1 2" key="1">
    <citation type="submission" date="2017-06" db="EMBL/GenBank/DDBJ databases">
        <title>A platform for efficient transgenesis in Macrostomum lignano, a flatworm model organism for stem cell research.</title>
        <authorList>
            <person name="Berezikov E."/>
        </authorList>
    </citation>
    <scope>NUCLEOTIDE SEQUENCE [LARGE SCALE GENOMIC DNA]</scope>
    <source>
        <strain evidence="1">DV1</strain>
        <tissue evidence="1">Whole organism</tissue>
    </source>
</reference>
<dbReference type="Proteomes" id="UP000215902">
    <property type="component" value="Unassembled WGS sequence"/>
</dbReference>
<organism evidence="1 2">
    <name type="scientific">Macrostomum lignano</name>
    <dbReference type="NCBI Taxonomy" id="282301"/>
    <lineage>
        <taxon>Eukaryota</taxon>
        <taxon>Metazoa</taxon>
        <taxon>Spiralia</taxon>
        <taxon>Lophotrochozoa</taxon>
        <taxon>Platyhelminthes</taxon>
        <taxon>Rhabditophora</taxon>
        <taxon>Macrostomorpha</taxon>
        <taxon>Macrostomida</taxon>
        <taxon>Macrostomidae</taxon>
        <taxon>Macrostomum</taxon>
    </lineage>
</organism>
<keyword evidence="2" id="KW-1185">Reference proteome</keyword>
<evidence type="ECO:0000313" key="2">
    <source>
        <dbReference type="Proteomes" id="UP000215902"/>
    </source>
</evidence>